<evidence type="ECO:0000313" key="8">
    <source>
        <dbReference type="Proteomes" id="UP000469523"/>
    </source>
</evidence>
<keyword evidence="8" id="KW-1185">Reference proteome</keyword>
<evidence type="ECO:0000313" key="7">
    <source>
        <dbReference type="EMBL" id="MSU00031.1"/>
    </source>
</evidence>
<keyword evidence="7" id="KW-0969">Cilium</keyword>
<comment type="similarity">
    <text evidence="2 6">Belongs to the flagella basal body rod proteins family.</text>
</comment>
<name>A0A6N7XDC4_9FIRM</name>
<sequence>MFKGMYNNVNFYQKALDGTWERHKAISHNMANENTPNYKRKIVTFEDQLKQSINSRKIDLTKTHKNHIDVGRSSFSPMVVEDKSTSYRIDGNNVNIDIESGDLAKNTIMYDALVRQITGEFDKIKNVITEGSK</sequence>
<keyword evidence="4 6" id="KW-0975">Bacterial flagellum</keyword>
<gene>
    <name evidence="7" type="primary">flgB</name>
    <name evidence="7" type="ORF">FYJ83_00945</name>
</gene>
<dbReference type="AlphaFoldDB" id="A0A6N7XDC4"/>
<protein>
    <recommendedName>
        <fullName evidence="3 6">Flagellar basal body rod protein FlgB</fullName>
    </recommendedName>
</protein>
<dbReference type="GO" id="GO:0071973">
    <property type="term" value="P:bacterial-type flagellum-dependent cell motility"/>
    <property type="evidence" value="ECO:0007669"/>
    <property type="project" value="InterPro"/>
</dbReference>
<evidence type="ECO:0000256" key="1">
    <source>
        <dbReference type="ARBA" id="ARBA00004117"/>
    </source>
</evidence>
<keyword evidence="7" id="KW-0966">Cell projection</keyword>
<keyword evidence="7" id="KW-0282">Flagellum</keyword>
<dbReference type="Proteomes" id="UP000469523">
    <property type="component" value="Unassembled WGS sequence"/>
</dbReference>
<reference evidence="7 8" key="1">
    <citation type="submission" date="2019-09" db="EMBL/GenBank/DDBJ databases">
        <title>In-depth cultivation of the pig gut microbiome towards novel bacterial diversity and tailored functional studies.</title>
        <authorList>
            <person name="Wylensek D."/>
            <person name="Hitch T.C.A."/>
            <person name="Clavel T."/>
        </authorList>
    </citation>
    <scope>NUCLEOTIDE SEQUENCE [LARGE SCALE GENOMIC DNA]</scope>
    <source>
        <strain evidence="7 8">WCA3-693-APC-4?</strain>
    </source>
</reference>
<dbReference type="RefSeq" id="WP_154438184.1">
    <property type="nucleotide sequence ID" value="NZ_JAHLPJ010000001.1"/>
</dbReference>
<comment type="subunit">
    <text evidence="6">The basal body constitutes a major portion of the flagellar organelle and consists of a number of rings mounted on a central rod.</text>
</comment>
<accession>A0A6N7XDC4</accession>
<evidence type="ECO:0000256" key="2">
    <source>
        <dbReference type="ARBA" id="ARBA00009677"/>
    </source>
</evidence>
<dbReference type="NCBIfam" id="TIGR01396">
    <property type="entry name" value="FlgB"/>
    <property type="match status" value="1"/>
</dbReference>
<evidence type="ECO:0000256" key="5">
    <source>
        <dbReference type="ARBA" id="ARBA00024934"/>
    </source>
</evidence>
<comment type="subcellular location">
    <subcellularLocation>
        <location evidence="1 6">Bacterial flagellum basal body</location>
    </subcellularLocation>
</comment>
<dbReference type="InterPro" id="IPR006300">
    <property type="entry name" value="FlgB"/>
</dbReference>
<organism evidence="7 8">
    <name type="scientific">Tissierella pigra</name>
    <dbReference type="NCBI Taxonomy" id="2607614"/>
    <lineage>
        <taxon>Bacteria</taxon>
        <taxon>Bacillati</taxon>
        <taxon>Bacillota</taxon>
        <taxon>Tissierellia</taxon>
        <taxon>Tissierellales</taxon>
        <taxon>Tissierellaceae</taxon>
        <taxon>Tissierella</taxon>
    </lineage>
</organism>
<evidence type="ECO:0000256" key="3">
    <source>
        <dbReference type="ARBA" id="ARBA00014376"/>
    </source>
</evidence>
<comment type="function">
    <text evidence="5 6">Structural component of flagellum, the bacterial motility apparatus. Part of the rod structure of flagellar basal body.</text>
</comment>
<dbReference type="PIRSF" id="PIRSF002889">
    <property type="entry name" value="Rod_FlgB"/>
    <property type="match status" value="1"/>
</dbReference>
<dbReference type="GO" id="GO:0030694">
    <property type="term" value="C:bacterial-type flagellum basal body, rod"/>
    <property type="evidence" value="ECO:0007669"/>
    <property type="project" value="InterPro"/>
</dbReference>
<proteinExistence type="inferred from homology"/>
<evidence type="ECO:0000256" key="4">
    <source>
        <dbReference type="ARBA" id="ARBA00023143"/>
    </source>
</evidence>
<evidence type="ECO:0000256" key="6">
    <source>
        <dbReference type="PIRNR" id="PIRNR002889"/>
    </source>
</evidence>
<comment type="caution">
    <text evidence="7">The sequence shown here is derived from an EMBL/GenBank/DDBJ whole genome shotgun (WGS) entry which is preliminary data.</text>
</comment>
<dbReference type="EMBL" id="VUNQ01000001">
    <property type="protein sequence ID" value="MSU00031.1"/>
    <property type="molecule type" value="Genomic_DNA"/>
</dbReference>